<evidence type="ECO:0000256" key="7">
    <source>
        <dbReference type="SAM" id="Phobius"/>
    </source>
</evidence>
<feature type="transmembrane region" description="Helical" evidence="7">
    <location>
        <begin position="246"/>
        <end position="269"/>
    </location>
</feature>
<accession>A0A4R1HJL6</accession>
<keyword evidence="2" id="KW-1003">Cell membrane</keyword>
<feature type="region of interest" description="Disordered" evidence="6">
    <location>
        <begin position="1"/>
        <end position="28"/>
    </location>
</feature>
<organism evidence="8 9">
    <name type="scientific">Pseudonocardia endophytica</name>
    <dbReference type="NCBI Taxonomy" id="401976"/>
    <lineage>
        <taxon>Bacteria</taxon>
        <taxon>Bacillati</taxon>
        <taxon>Actinomycetota</taxon>
        <taxon>Actinomycetes</taxon>
        <taxon>Pseudonocardiales</taxon>
        <taxon>Pseudonocardiaceae</taxon>
        <taxon>Pseudonocardia</taxon>
    </lineage>
</organism>
<evidence type="ECO:0000256" key="2">
    <source>
        <dbReference type="ARBA" id="ARBA00022475"/>
    </source>
</evidence>
<feature type="transmembrane region" description="Helical" evidence="7">
    <location>
        <begin position="208"/>
        <end position="234"/>
    </location>
</feature>
<feature type="transmembrane region" description="Helical" evidence="7">
    <location>
        <begin position="334"/>
        <end position="356"/>
    </location>
</feature>
<keyword evidence="4 7" id="KW-1133">Transmembrane helix</keyword>
<evidence type="ECO:0000256" key="4">
    <source>
        <dbReference type="ARBA" id="ARBA00022989"/>
    </source>
</evidence>
<evidence type="ECO:0000256" key="3">
    <source>
        <dbReference type="ARBA" id="ARBA00022692"/>
    </source>
</evidence>
<protein>
    <submittedName>
        <fullName evidence="8">Membrane protein</fullName>
    </submittedName>
</protein>
<dbReference type="InterPro" id="IPR017039">
    <property type="entry name" value="Virul_fac_BrkB"/>
</dbReference>
<feature type="transmembrane region" description="Helical" evidence="7">
    <location>
        <begin position="275"/>
        <end position="298"/>
    </location>
</feature>
<name>A0A4R1HJL6_PSEEN</name>
<keyword evidence="5 7" id="KW-0472">Membrane</keyword>
<sequence>MAQTRVPDTPADKRVDSRPEYADEGGEKTALERYRERWPWLDHLVRAGMRYTENHGDHYAAAITYFSVLALVPLLMVAFAVAGFVLRGNPELLQALRDGIKTSAPGGVGDLLGSVVDTATTSAGAIGVIGLVGALYSGIGWMGNLREALSEQWGQREDAPPVLKRLGSDLIALVGLGLALVASFAISAVGGSLGRTLLNLVGLGDVGWAQFLLVLATIVIGLAANWLVFLWVIARLPREPVSLRSAMKAAVFGAVGFKILQVVMVYYLGSVTSSPAGAAFGGILGLLVFIFFTSRFLLFVTAWAASAEEEDYDPTEVPSAAVIRPQMVVREGPGALATAGLLTVGAIGGLIGVRAFRRR</sequence>
<evidence type="ECO:0000256" key="5">
    <source>
        <dbReference type="ARBA" id="ARBA00023136"/>
    </source>
</evidence>
<dbReference type="Proteomes" id="UP000295560">
    <property type="component" value="Unassembled WGS sequence"/>
</dbReference>
<evidence type="ECO:0000256" key="1">
    <source>
        <dbReference type="ARBA" id="ARBA00004651"/>
    </source>
</evidence>
<dbReference type="InterPro" id="IPR005274">
    <property type="entry name" value="IM_pro_YhjD"/>
</dbReference>
<dbReference type="AlphaFoldDB" id="A0A4R1HJL6"/>
<comment type="caution">
    <text evidence="8">The sequence shown here is derived from an EMBL/GenBank/DDBJ whole genome shotgun (WGS) entry which is preliminary data.</text>
</comment>
<dbReference type="PANTHER" id="PTHR30213">
    <property type="entry name" value="INNER MEMBRANE PROTEIN YHJD"/>
    <property type="match status" value="1"/>
</dbReference>
<evidence type="ECO:0000313" key="8">
    <source>
        <dbReference type="EMBL" id="TCK20450.1"/>
    </source>
</evidence>
<feature type="transmembrane region" description="Helical" evidence="7">
    <location>
        <begin position="123"/>
        <end position="145"/>
    </location>
</feature>
<evidence type="ECO:0000313" key="9">
    <source>
        <dbReference type="Proteomes" id="UP000295560"/>
    </source>
</evidence>
<feature type="transmembrane region" description="Helical" evidence="7">
    <location>
        <begin position="59"/>
        <end position="86"/>
    </location>
</feature>
<reference evidence="8 9" key="1">
    <citation type="submission" date="2019-03" db="EMBL/GenBank/DDBJ databases">
        <title>Sequencing the genomes of 1000 actinobacteria strains.</title>
        <authorList>
            <person name="Klenk H.-P."/>
        </authorList>
    </citation>
    <scope>NUCLEOTIDE SEQUENCE [LARGE SCALE GENOMIC DNA]</scope>
    <source>
        <strain evidence="8 9">DSM 44969</strain>
    </source>
</reference>
<keyword evidence="9" id="KW-1185">Reference proteome</keyword>
<dbReference type="RefSeq" id="WP_424511249.1">
    <property type="nucleotide sequence ID" value="NZ_SMFZ01000002.1"/>
</dbReference>
<dbReference type="Pfam" id="PF03631">
    <property type="entry name" value="Virul_fac_BrkB"/>
    <property type="match status" value="1"/>
</dbReference>
<proteinExistence type="predicted"/>
<gene>
    <name evidence="8" type="ORF">EV378_4409</name>
</gene>
<comment type="subcellular location">
    <subcellularLocation>
        <location evidence="1">Cell membrane</location>
        <topology evidence="1">Multi-pass membrane protein</topology>
    </subcellularLocation>
</comment>
<dbReference type="NCBIfam" id="TIGR00766">
    <property type="entry name" value="inner membrane protein YhjD"/>
    <property type="match status" value="1"/>
</dbReference>
<evidence type="ECO:0000256" key="6">
    <source>
        <dbReference type="SAM" id="MobiDB-lite"/>
    </source>
</evidence>
<keyword evidence="3 7" id="KW-0812">Transmembrane</keyword>
<dbReference type="EMBL" id="SMFZ01000002">
    <property type="protein sequence ID" value="TCK20450.1"/>
    <property type="molecule type" value="Genomic_DNA"/>
</dbReference>
<dbReference type="GO" id="GO:0005886">
    <property type="term" value="C:plasma membrane"/>
    <property type="evidence" value="ECO:0007669"/>
    <property type="project" value="UniProtKB-SubCell"/>
</dbReference>
<feature type="transmembrane region" description="Helical" evidence="7">
    <location>
        <begin position="166"/>
        <end position="188"/>
    </location>
</feature>
<dbReference type="PANTHER" id="PTHR30213:SF1">
    <property type="entry name" value="INNER MEMBRANE PROTEIN YHJD"/>
    <property type="match status" value="1"/>
</dbReference>
<feature type="compositionally biased region" description="Basic and acidic residues" evidence="6">
    <location>
        <begin position="10"/>
        <end position="28"/>
    </location>
</feature>